<dbReference type="AlphaFoldDB" id="D5E3K2"/>
<evidence type="ECO:0008006" key="3">
    <source>
        <dbReference type="Google" id="ProtNLM"/>
    </source>
</evidence>
<dbReference type="InterPro" id="IPR036638">
    <property type="entry name" value="HLH_DNA-bd_sf"/>
</dbReference>
<organism evidence="1 2">
    <name type="scientific">Priestia megaterium (strain ATCC 12872 / QMB1551)</name>
    <name type="common">Bacillus megaterium</name>
    <dbReference type="NCBI Taxonomy" id="545693"/>
    <lineage>
        <taxon>Bacteria</taxon>
        <taxon>Bacillati</taxon>
        <taxon>Bacillota</taxon>
        <taxon>Bacilli</taxon>
        <taxon>Bacillales</taxon>
        <taxon>Bacillaceae</taxon>
        <taxon>Priestia</taxon>
    </lineage>
</organism>
<dbReference type="PANTHER" id="PTHR41263">
    <property type="entry name" value="ASPARTYL-PHOSPHATE PHOSPHATASE YISI"/>
    <property type="match status" value="1"/>
</dbReference>
<dbReference type="KEGG" id="bmq:BMQ_pBM50038"/>
<dbReference type="SUPFAM" id="SSF140500">
    <property type="entry name" value="BAS1536-like"/>
    <property type="match status" value="1"/>
</dbReference>
<gene>
    <name evidence="1" type="ordered locus">BMQ_pBM50038</name>
</gene>
<dbReference type="Gene3D" id="4.10.280.10">
    <property type="entry name" value="Helix-loop-helix DNA-binding domain"/>
    <property type="match status" value="1"/>
</dbReference>
<dbReference type="HOGENOM" id="CLU_2785259_0_0_9"/>
<dbReference type="Proteomes" id="UP000000935">
    <property type="component" value="Plasmid pBM500"/>
</dbReference>
<dbReference type="InterPro" id="IPR053028">
    <property type="entry name" value="Spo0E-like_phosphatase"/>
</dbReference>
<keyword evidence="1" id="KW-0614">Plasmid</keyword>
<dbReference type="GO" id="GO:0043937">
    <property type="term" value="P:regulation of sporulation"/>
    <property type="evidence" value="ECO:0007669"/>
    <property type="project" value="InterPro"/>
</dbReference>
<protein>
    <recommendedName>
        <fullName evidence="3">Spo0E like sporulation regulatory protein</fullName>
    </recommendedName>
</protein>
<reference evidence="1 2" key="1">
    <citation type="journal article" date="2011" name="J. Bacteriol.">
        <title>Genome sequences of the biotechnologically important Bacillus megaterium strains QM B1551 and DSM319.</title>
        <authorList>
            <person name="Eppinger M."/>
            <person name="Bunk B."/>
            <person name="Johns M.A."/>
            <person name="Edirisinghe J.N."/>
            <person name="Kutumbaka K.K."/>
            <person name="Koenig S.S."/>
            <person name="Huot Creasy H."/>
            <person name="Rosovitz M.J."/>
            <person name="Riley D.R."/>
            <person name="Daugherty S."/>
            <person name="Martin M."/>
            <person name="Elbourne L.D."/>
            <person name="Paulsen I."/>
            <person name="Biedendieck R."/>
            <person name="Braun C."/>
            <person name="Grayburn S."/>
            <person name="Dhingra S."/>
            <person name="Lukyanchuk V."/>
            <person name="Ball B."/>
            <person name="Ul-Qamar R."/>
            <person name="Seibel J."/>
            <person name="Bremer E."/>
            <person name="Jahn D."/>
            <person name="Ravel J."/>
            <person name="Vary P.S."/>
        </authorList>
    </citation>
    <scope>NUCLEOTIDE SEQUENCE [LARGE SCALE GENOMIC DNA]</scope>
    <source>
        <strain evidence="2">ATCC 12872 / QMB1551</strain>
        <plasmid evidence="1">pBM500</plasmid>
    </source>
</reference>
<dbReference type="Pfam" id="PF09388">
    <property type="entry name" value="SpoOE-like"/>
    <property type="match status" value="1"/>
</dbReference>
<proteinExistence type="predicted"/>
<dbReference type="InterPro" id="IPR018540">
    <property type="entry name" value="Spo0E-like"/>
</dbReference>
<dbReference type="GO" id="GO:0046983">
    <property type="term" value="F:protein dimerization activity"/>
    <property type="evidence" value="ECO:0007669"/>
    <property type="project" value="InterPro"/>
</dbReference>
<keyword evidence="2" id="KW-1185">Reference proteome</keyword>
<evidence type="ECO:0000313" key="1">
    <source>
        <dbReference type="EMBL" id="ADE72377.1"/>
    </source>
</evidence>
<dbReference type="PANTHER" id="PTHR41263:SF1">
    <property type="entry name" value="ASPARTYL-PHOSPHATE PHOSPHATASE YISI"/>
    <property type="match status" value="1"/>
</dbReference>
<dbReference type="EMBL" id="CP001988">
    <property type="protein sequence ID" value="ADE72377.1"/>
    <property type="molecule type" value="Genomic_DNA"/>
</dbReference>
<dbReference type="RefSeq" id="WP_013060141.1">
    <property type="nucleotide sequence ID" value="NC_014025.1"/>
</dbReference>
<name>D5E3K2_PRIM1</name>
<accession>D5E3K2</accession>
<sequence>MLTKVSELSQRIYLSECIINKRRELVDLGMDYGLLNKKTIQCSQDLDQLINLYMQGSKKTEYKFYYIL</sequence>
<evidence type="ECO:0000313" key="2">
    <source>
        <dbReference type="Proteomes" id="UP000000935"/>
    </source>
</evidence>
<dbReference type="InterPro" id="IPR037208">
    <property type="entry name" value="Spo0E-like_sf"/>
</dbReference>
<geneLocation type="plasmid" evidence="1 2">
    <name>pBM500</name>
</geneLocation>